<dbReference type="CDD" id="cd00338">
    <property type="entry name" value="Ser_Recombinase"/>
    <property type="match status" value="1"/>
</dbReference>
<dbReference type="PANTHER" id="PTHR30461:SF23">
    <property type="entry name" value="DNA RECOMBINASE-RELATED"/>
    <property type="match status" value="1"/>
</dbReference>
<dbReference type="InterPro" id="IPR011109">
    <property type="entry name" value="DNA_bind_recombinase_dom"/>
</dbReference>
<feature type="domain" description="Resolvase/invertase-type recombinase catalytic" evidence="1">
    <location>
        <begin position="21"/>
        <end position="169"/>
    </location>
</feature>
<dbReference type="EMBL" id="MPJZ01000088">
    <property type="protein sequence ID" value="OLU44043.1"/>
    <property type="molecule type" value="Genomic_DNA"/>
</dbReference>
<dbReference type="GO" id="GO:0000150">
    <property type="term" value="F:DNA strand exchange activity"/>
    <property type="evidence" value="ECO:0007669"/>
    <property type="project" value="InterPro"/>
</dbReference>
<feature type="domain" description="Recombinase" evidence="2">
    <location>
        <begin position="177"/>
        <end position="299"/>
    </location>
</feature>
<dbReference type="SMART" id="SM00857">
    <property type="entry name" value="Resolvase"/>
    <property type="match status" value="1"/>
</dbReference>
<organism evidence="3 4">
    <name type="scientific">Faecalibaculum rodentium</name>
    <dbReference type="NCBI Taxonomy" id="1702221"/>
    <lineage>
        <taxon>Bacteria</taxon>
        <taxon>Bacillati</taxon>
        <taxon>Bacillota</taxon>
        <taxon>Erysipelotrichia</taxon>
        <taxon>Erysipelotrichales</taxon>
        <taxon>Erysipelotrichaceae</taxon>
        <taxon>Faecalibaculum</taxon>
    </lineage>
</organism>
<sequence>MTKTITKIDLDEQQLIAKKTRVAAYCRVSTSSAEQLISLDAQRAHYEQYIRSNPEWEFVGVYYDEGISGTKKKDRFGLLNLIRDSEIGKIDLILTKSISRFSRSTTDCLDMVRKLMNLGVRVLFEKENIDTGSMESELMLSILSSLAEDESHSISQNIRWSVQKKFQDGTYQTSVPAYGYRNKDGKMVLIPEQAEVIKRIFEDSVNGKSTCQIAKELNTENTPTQRGGKWHSTTVNSIIRNETYTGDALFQKTYTDDNFNRHSNTGEKNMYIVENHHEAIVSKEIFELANRELERRAAEKGHEAGNDSYGNRYSFSGKIYCKECGSKLKRMKHAMPEPGIILWSCKGHLADKTACSLKAIKDEELKTAFITMLNKLRFAKDQILYPLLKSLQGFDSQENLIRIDEITERLEKNLEQQQTLAGLVSDGIIEPALMTKLRNELLQEQTKLEKQKAELSESMVGNRSQIDELKKLISYLTSSNTLEEFSDDLFDTFGEKIIAISRSEVEFELKCGLKLKEGL</sequence>
<dbReference type="InterPro" id="IPR050639">
    <property type="entry name" value="SSR_resolvase"/>
</dbReference>
<evidence type="ECO:0000313" key="3">
    <source>
        <dbReference type="EMBL" id="OLU44043.1"/>
    </source>
</evidence>
<dbReference type="Pfam" id="PF00239">
    <property type="entry name" value="Resolvase"/>
    <property type="match status" value="1"/>
</dbReference>
<evidence type="ECO:0000259" key="2">
    <source>
        <dbReference type="PROSITE" id="PS51737"/>
    </source>
</evidence>
<name>A0A1Q9YID6_9FIRM</name>
<dbReference type="Gene3D" id="3.40.50.1390">
    <property type="entry name" value="Resolvase, N-terminal catalytic domain"/>
    <property type="match status" value="1"/>
</dbReference>
<dbReference type="Pfam" id="PF07508">
    <property type="entry name" value="Recombinase"/>
    <property type="match status" value="1"/>
</dbReference>
<dbReference type="InterPro" id="IPR036162">
    <property type="entry name" value="Resolvase-like_N_sf"/>
</dbReference>
<gene>
    <name evidence="3" type="ORF">BO223_09645</name>
</gene>
<dbReference type="Pfam" id="PF13408">
    <property type="entry name" value="Zn_ribbon_recom"/>
    <property type="match status" value="1"/>
</dbReference>
<reference evidence="3 4" key="1">
    <citation type="submission" date="2016-11" db="EMBL/GenBank/DDBJ databases">
        <title>Description of two novel members of the family Erysipelotrichaceae: Ileibacterium lipovorans gen. nov., sp. nov. and Dubosiella newyorkensis, gen. nov., sp. nov.</title>
        <authorList>
            <person name="Cox L.M."/>
            <person name="Sohn J."/>
            <person name="Tyrrell K.L."/>
            <person name="Citron D.M."/>
            <person name="Lawson P.A."/>
            <person name="Patel N.B."/>
            <person name="Iizumi T."/>
            <person name="Perez-Perez G.I."/>
            <person name="Goldstein E.J."/>
            <person name="Blaser M.J."/>
        </authorList>
    </citation>
    <scope>NUCLEOTIDE SEQUENCE [LARGE SCALE GENOMIC DNA]</scope>
    <source>
        <strain evidence="3 4">NYU-BL-K8</strain>
    </source>
</reference>
<dbReference type="RefSeq" id="WP_075818759.1">
    <property type="nucleotide sequence ID" value="NZ_MPJZ01000088.1"/>
</dbReference>
<dbReference type="SUPFAM" id="SSF53041">
    <property type="entry name" value="Resolvase-like"/>
    <property type="match status" value="1"/>
</dbReference>
<evidence type="ECO:0000313" key="4">
    <source>
        <dbReference type="Proteomes" id="UP000186758"/>
    </source>
</evidence>
<dbReference type="PANTHER" id="PTHR30461">
    <property type="entry name" value="DNA-INVERTASE FROM LAMBDOID PROPHAGE"/>
    <property type="match status" value="1"/>
</dbReference>
<dbReference type="InterPro" id="IPR025827">
    <property type="entry name" value="Zn_ribbon_recom_dom"/>
</dbReference>
<dbReference type="InterPro" id="IPR038109">
    <property type="entry name" value="DNA_bind_recomb_sf"/>
</dbReference>
<protein>
    <submittedName>
        <fullName evidence="3">Recombinase family protein</fullName>
    </submittedName>
</protein>
<dbReference type="InterPro" id="IPR006119">
    <property type="entry name" value="Resolv_N"/>
</dbReference>
<dbReference type="Proteomes" id="UP000186758">
    <property type="component" value="Unassembled WGS sequence"/>
</dbReference>
<evidence type="ECO:0000259" key="1">
    <source>
        <dbReference type="PROSITE" id="PS51736"/>
    </source>
</evidence>
<dbReference type="PROSITE" id="PS51737">
    <property type="entry name" value="RECOMBINASE_DNA_BIND"/>
    <property type="match status" value="1"/>
</dbReference>
<dbReference type="GO" id="GO:0003677">
    <property type="term" value="F:DNA binding"/>
    <property type="evidence" value="ECO:0007669"/>
    <property type="project" value="InterPro"/>
</dbReference>
<proteinExistence type="predicted"/>
<dbReference type="Gene3D" id="3.90.1750.20">
    <property type="entry name" value="Putative Large Serine Recombinase, Chain B, Domain 2"/>
    <property type="match status" value="1"/>
</dbReference>
<accession>A0A1Q9YID6</accession>
<dbReference type="AlphaFoldDB" id="A0A1Q9YID6"/>
<comment type="caution">
    <text evidence="3">The sequence shown here is derived from an EMBL/GenBank/DDBJ whole genome shotgun (WGS) entry which is preliminary data.</text>
</comment>
<dbReference type="PROSITE" id="PS51736">
    <property type="entry name" value="RECOMBINASES_3"/>
    <property type="match status" value="1"/>
</dbReference>
<dbReference type="GeneID" id="82202471"/>